<organism evidence="1 2">
    <name type="scientific">Phenylobacterium deserti</name>
    <dbReference type="NCBI Taxonomy" id="1914756"/>
    <lineage>
        <taxon>Bacteria</taxon>
        <taxon>Pseudomonadati</taxon>
        <taxon>Pseudomonadota</taxon>
        <taxon>Alphaproteobacteria</taxon>
        <taxon>Caulobacterales</taxon>
        <taxon>Caulobacteraceae</taxon>
        <taxon>Phenylobacterium</taxon>
    </lineage>
</organism>
<dbReference type="EMBL" id="QFYR01000003">
    <property type="protein sequence ID" value="RAK52253.1"/>
    <property type="molecule type" value="Genomic_DNA"/>
</dbReference>
<evidence type="ECO:0000313" key="2">
    <source>
        <dbReference type="Proteomes" id="UP000249725"/>
    </source>
</evidence>
<dbReference type="AlphaFoldDB" id="A0A328ABS7"/>
<name>A0A328ABS7_9CAUL</name>
<protein>
    <submittedName>
        <fullName evidence="1">DUF2164 domain-containing protein</fullName>
    </submittedName>
</protein>
<accession>A0A328ABS7</accession>
<reference evidence="2" key="1">
    <citation type="submission" date="2018-05" db="EMBL/GenBank/DDBJ databases">
        <authorList>
            <person name="Li X."/>
        </authorList>
    </citation>
    <scope>NUCLEOTIDE SEQUENCE [LARGE SCALE GENOMIC DNA]</scope>
    <source>
        <strain evidence="2">YIM 73061</strain>
    </source>
</reference>
<comment type="caution">
    <text evidence="1">The sequence shown here is derived from an EMBL/GenBank/DDBJ whole genome shotgun (WGS) entry which is preliminary data.</text>
</comment>
<dbReference type="Proteomes" id="UP000249725">
    <property type="component" value="Unassembled WGS sequence"/>
</dbReference>
<sequence>MGLQPGPGLLHGVAVADAIQRNGHRKSSEGRTEVAKIELSKTTRDAMADQLRRYLRTELEVEVEAFDAVFLVDFITEKLGPQFYNQGLHDAQAVLQARLETLTEAIADLEQPVRT</sequence>
<keyword evidence="2" id="KW-1185">Reference proteome</keyword>
<dbReference type="Pfam" id="PF09932">
    <property type="entry name" value="DUF2164"/>
    <property type="match status" value="1"/>
</dbReference>
<proteinExistence type="predicted"/>
<dbReference type="InterPro" id="IPR018680">
    <property type="entry name" value="DUF2164"/>
</dbReference>
<gene>
    <name evidence="1" type="ORF">DJ018_13985</name>
</gene>
<dbReference type="OrthoDB" id="6629495at2"/>
<evidence type="ECO:0000313" key="1">
    <source>
        <dbReference type="EMBL" id="RAK52253.1"/>
    </source>
</evidence>